<dbReference type="AlphaFoldDB" id="A0A1Q5P4J7"/>
<evidence type="ECO:0000313" key="2">
    <source>
        <dbReference type="Proteomes" id="UP000186524"/>
    </source>
</evidence>
<organism evidence="1 2">
    <name type="scientific">Domibacillus mangrovi</name>
    <dbReference type="NCBI Taxonomy" id="1714354"/>
    <lineage>
        <taxon>Bacteria</taxon>
        <taxon>Bacillati</taxon>
        <taxon>Bacillota</taxon>
        <taxon>Bacilli</taxon>
        <taxon>Bacillales</taxon>
        <taxon>Bacillaceae</taxon>
        <taxon>Domibacillus</taxon>
    </lineage>
</organism>
<dbReference type="EMBL" id="MRWQ01000005">
    <property type="protein sequence ID" value="OKL37022.1"/>
    <property type="molecule type" value="Genomic_DNA"/>
</dbReference>
<protein>
    <submittedName>
        <fullName evidence="1">Uncharacterized protein</fullName>
    </submittedName>
</protein>
<evidence type="ECO:0000313" key="1">
    <source>
        <dbReference type="EMBL" id="OKL37022.1"/>
    </source>
</evidence>
<dbReference type="Proteomes" id="UP000186524">
    <property type="component" value="Unassembled WGS sequence"/>
</dbReference>
<accession>A0A1Q5P4J7</accession>
<keyword evidence="2" id="KW-1185">Reference proteome</keyword>
<dbReference type="STRING" id="1714354.BLL40_05375"/>
<name>A0A1Q5P4J7_9BACI</name>
<gene>
    <name evidence="1" type="ORF">BLL40_05375</name>
</gene>
<reference evidence="1 2" key="1">
    <citation type="submission" date="2016-12" db="EMBL/GenBank/DDBJ databases">
        <title>Domibacillus sp. SAOS 44 whole genome sequencing.</title>
        <authorList>
            <person name="Verma A."/>
            <person name="Krishnamurthi S."/>
        </authorList>
    </citation>
    <scope>NUCLEOTIDE SEQUENCE [LARGE SCALE GENOMIC DNA]</scope>
    <source>
        <strain evidence="1 2">SAOS 44</strain>
    </source>
</reference>
<proteinExistence type="predicted"/>
<dbReference type="OrthoDB" id="2889342at2"/>
<sequence length="86" mass="10161">MTTEMKEKICAHSLIYRIEEQLVTGDIVEAKRCTVDLLNSLRELERVQERRKHQKKIDDMIQKLQEHGVLTERVVWNGRTSIKNTV</sequence>
<dbReference type="RefSeq" id="WP_073710903.1">
    <property type="nucleotide sequence ID" value="NZ_MRWQ01000005.1"/>
</dbReference>
<comment type="caution">
    <text evidence="1">The sequence shown here is derived from an EMBL/GenBank/DDBJ whole genome shotgun (WGS) entry which is preliminary data.</text>
</comment>